<dbReference type="Proteomes" id="UP001165679">
    <property type="component" value="Unassembled WGS sequence"/>
</dbReference>
<sequence length="86" mass="9689">MLRFTELGLFLVPFALFVTWRIMGPRTPPRLVWAAAVAVLVMAAGTMWYGLNRRIDRSEAYEPAHLEDGRIVPGHGVPKVPHDPPR</sequence>
<proteinExistence type="predicted"/>
<reference evidence="2" key="1">
    <citation type="submission" date="2022-09" db="EMBL/GenBank/DDBJ databases">
        <title>Rhodovastum sp. nov. RN2-1 isolated from soil in Seongnam, South Korea.</title>
        <authorList>
            <person name="Le N.T."/>
        </authorList>
    </citation>
    <scope>NUCLEOTIDE SEQUENCE</scope>
    <source>
        <strain evidence="2">RN2-1</strain>
    </source>
</reference>
<dbReference type="AlphaFoldDB" id="A0AA42CK61"/>
<dbReference type="RefSeq" id="WP_264716538.1">
    <property type="nucleotide sequence ID" value="NZ_JAPDNT010000041.1"/>
</dbReference>
<name>A0AA42CK61_9PROT</name>
<evidence type="ECO:0000313" key="2">
    <source>
        <dbReference type="EMBL" id="MCW3477587.1"/>
    </source>
</evidence>
<accession>A0AA42CK61</accession>
<gene>
    <name evidence="2" type="ORF">OL599_23795</name>
</gene>
<keyword evidence="1" id="KW-0472">Membrane</keyword>
<keyword evidence="3" id="KW-1185">Reference proteome</keyword>
<keyword evidence="1" id="KW-1133">Transmembrane helix</keyword>
<evidence type="ECO:0000313" key="3">
    <source>
        <dbReference type="Proteomes" id="UP001165679"/>
    </source>
</evidence>
<feature type="transmembrane region" description="Helical" evidence="1">
    <location>
        <begin position="31"/>
        <end position="51"/>
    </location>
</feature>
<dbReference type="Pfam" id="PF19606">
    <property type="entry name" value="DUF6111"/>
    <property type="match status" value="1"/>
</dbReference>
<reference evidence="2" key="2">
    <citation type="submission" date="2022-10" db="EMBL/GenBank/DDBJ databases">
        <authorList>
            <person name="Trinh H.N."/>
        </authorList>
    </citation>
    <scope>NUCLEOTIDE SEQUENCE</scope>
    <source>
        <strain evidence="2">RN2-1</strain>
    </source>
</reference>
<keyword evidence="1" id="KW-0812">Transmembrane</keyword>
<dbReference type="EMBL" id="JAPDNT010000041">
    <property type="protein sequence ID" value="MCW3477587.1"/>
    <property type="molecule type" value="Genomic_DNA"/>
</dbReference>
<comment type="caution">
    <text evidence="2">The sequence shown here is derived from an EMBL/GenBank/DDBJ whole genome shotgun (WGS) entry which is preliminary data.</text>
</comment>
<dbReference type="InterPro" id="IPR046093">
    <property type="entry name" value="DUF6111"/>
</dbReference>
<organism evidence="2 3">
    <name type="scientific">Limobrevibacterium gyesilva</name>
    <dbReference type="NCBI Taxonomy" id="2991712"/>
    <lineage>
        <taxon>Bacteria</taxon>
        <taxon>Pseudomonadati</taxon>
        <taxon>Pseudomonadota</taxon>
        <taxon>Alphaproteobacteria</taxon>
        <taxon>Acetobacterales</taxon>
        <taxon>Acetobacteraceae</taxon>
        <taxon>Limobrevibacterium</taxon>
    </lineage>
</organism>
<protein>
    <submittedName>
        <fullName evidence="2">DUF6111 family protein</fullName>
    </submittedName>
</protein>
<evidence type="ECO:0000256" key="1">
    <source>
        <dbReference type="SAM" id="Phobius"/>
    </source>
</evidence>